<protein>
    <submittedName>
        <fullName evidence="3">Polyprenyl synthetase family protein</fullName>
    </submittedName>
</protein>
<dbReference type="EMBL" id="BAAARJ010000006">
    <property type="protein sequence ID" value="GAA2608824.1"/>
    <property type="molecule type" value="Genomic_DNA"/>
</dbReference>
<accession>A0ABN3Q1A6</accession>
<keyword evidence="4" id="KW-1185">Reference proteome</keyword>
<keyword evidence="1" id="KW-0808">Transferase</keyword>
<organism evidence="3 4">
    <name type="scientific">Streptomyces axinellae</name>
    <dbReference type="NCBI Taxonomy" id="552788"/>
    <lineage>
        <taxon>Bacteria</taxon>
        <taxon>Bacillati</taxon>
        <taxon>Actinomycetota</taxon>
        <taxon>Actinomycetes</taxon>
        <taxon>Kitasatosporales</taxon>
        <taxon>Streptomycetaceae</taxon>
        <taxon>Streptomyces</taxon>
    </lineage>
</organism>
<dbReference type="Pfam" id="PF00348">
    <property type="entry name" value="polyprenyl_synt"/>
    <property type="match status" value="1"/>
</dbReference>
<comment type="similarity">
    <text evidence="1">Belongs to the FPP/GGPP synthase family.</text>
</comment>
<feature type="region of interest" description="Disordered" evidence="2">
    <location>
        <begin position="1"/>
        <end position="24"/>
    </location>
</feature>
<proteinExistence type="inferred from homology"/>
<dbReference type="PANTHER" id="PTHR12001">
    <property type="entry name" value="GERANYLGERANYL PYROPHOSPHATE SYNTHASE"/>
    <property type="match status" value="1"/>
</dbReference>
<dbReference type="SUPFAM" id="SSF48576">
    <property type="entry name" value="Terpenoid synthases"/>
    <property type="match status" value="1"/>
</dbReference>
<gene>
    <name evidence="3" type="ORF">GCM10009863_22800</name>
</gene>
<dbReference type="InterPro" id="IPR000092">
    <property type="entry name" value="Polyprenyl_synt"/>
</dbReference>
<sequence>MMSQDLSTASATAPAPLSGPVAPSLLDHANERAEPVLREVVGTLQPELRRVCGYHFGWTQPDGSPTHGVTPGVCLRAALALHAAGAGARTTAGAAEAAEEAAAAVLPGAVAVELIHNWSALHDDVMDGDALRRGRAAVWAVYGTGWAILAGDALLAAAHRLLLTLDEHGPAALRLAAHTTSRLVGGRSAELALRHRAPAGVSVEEYAAVAAARSSALLECALAGGALLGGADERVVTALTRAGHHLGIAWRASRDIEDLWSGTSLTGKPVMNGLREGGPSLPLIAALHAGNPAARTLADSLGGGPACPPPPDELVALIEHAGGRAAAHEISAWQLTEALTRLDEAGLPSATHSTLRALFRYTLSHG</sequence>
<evidence type="ECO:0000256" key="2">
    <source>
        <dbReference type="SAM" id="MobiDB-lite"/>
    </source>
</evidence>
<evidence type="ECO:0000313" key="4">
    <source>
        <dbReference type="Proteomes" id="UP001501447"/>
    </source>
</evidence>
<dbReference type="PANTHER" id="PTHR12001:SF86">
    <property type="entry name" value="GERANYLGERANYL DIPHOSPHATE SYNTHASE"/>
    <property type="match status" value="1"/>
</dbReference>
<comment type="caution">
    <text evidence="3">The sequence shown here is derived from an EMBL/GenBank/DDBJ whole genome shotgun (WGS) entry which is preliminary data.</text>
</comment>
<dbReference type="Proteomes" id="UP001501447">
    <property type="component" value="Unassembled WGS sequence"/>
</dbReference>
<dbReference type="RefSeq" id="WP_344564813.1">
    <property type="nucleotide sequence ID" value="NZ_BAAARJ010000006.1"/>
</dbReference>
<evidence type="ECO:0000256" key="1">
    <source>
        <dbReference type="RuleBase" id="RU004466"/>
    </source>
</evidence>
<name>A0ABN3Q1A6_9ACTN</name>
<evidence type="ECO:0000313" key="3">
    <source>
        <dbReference type="EMBL" id="GAA2608824.1"/>
    </source>
</evidence>
<feature type="compositionally biased region" description="Low complexity" evidence="2">
    <location>
        <begin position="1"/>
        <end position="18"/>
    </location>
</feature>
<reference evidence="3 4" key="1">
    <citation type="journal article" date="2019" name="Int. J. Syst. Evol. Microbiol.">
        <title>The Global Catalogue of Microorganisms (GCM) 10K type strain sequencing project: providing services to taxonomists for standard genome sequencing and annotation.</title>
        <authorList>
            <consortium name="The Broad Institute Genomics Platform"/>
            <consortium name="The Broad Institute Genome Sequencing Center for Infectious Disease"/>
            <person name="Wu L."/>
            <person name="Ma J."/>
        </authorList>
    </citation>
    <scope>NUCLEOTIDE SEQUENCE [LARGE SCALE GENOMIC DNA]</scope>
    <source>
        <strain evidence="3 4">JCM 16373</strain>
    </source>
</reference>
<dbReference type="Gene3D" id="1.10.600.10">
    <property type="entry name" value="Farnesyl Diphosphate Synthase"/>
    <property type="match status" value="1"/>
</dbReference>
<dbReference type="InterPro" id="IPR008949">
    <property type="entry name" value="Isoprenoid_synthase_dom_sf"/>
</dbReference>